<evidence type="ECO:0000256" key="7">
    <source>
        <dbReference type="PROSITE-ProRule" id="PRU01100"/>
    </source>
</evidence>
<accession>A0A2T0U7W1</accession>
<keyword evidence="2 7" id="KW-0378">Hydrolase</keyword>
<feature type="binding site" evidence="5">
    <location>
        <position position="234"/>
    </location>
    <ligand>
        <name>substrate</name>
    </ligand>
</feature>
<reference evidence="9 10" key="1">
    <citation type="submission" date="2018-03" db="EMBL/GenBank/DDBJ databases">
        <title>Genomic Encyclopedia of Type Strains, Phase III (KMG-III): the genomes of soil and plant-associated and newly described type strains.</title>
        <authorList>
            <person name="Whitman W."/>
        </authorList>
    </citation>
    <scope>NUCLEOTIDE SEQUENCE [LARGE SCALE GENOMIC DNA]</scope>
    <source>
        <strain evidence="9 10">CGMCC 1.9313</strain>
    </source>
</reference>
<evidence type="ECO:0000313" key="10">
    <source>
        <dbReference type="Proteomes" id="UP000238034"/>
    </source>
</evidence>
<feature type="binding site" evidence="5">
    <location>
        <position position="165"/>
    </location>
    <ligand>
        <name>substrate</name>
    </ligand>
</feature>
<dbReference type="InterPro" id="IPR017853">
    <property type="entry name" value="GH"/>
</dbReference>
<dbReference type="InterPro" id="IPR022790">
    <property type="entry name" value="GH26_dom"/>
</dbReference>
<keyword evidence="3 7" id="KW-0326">Glycosidase</keyword>
<dbReference type="Proteomes" id="UP000238034">
    <property type="component" value="Unassembled WGS sequence"/>
</dbReference>
<dbReference type="PROSITE" id="PS51764">
    <property type="entry name" value="GH26"/>
    <property type="match status" value="1"/>
</dbReference>
<evidence type="ECO:0000256" key="6">
    <source>
        <dbReference type="PIRSR" id="PIRSR018168-3"/>
    </source>
</evidence>
<dbReference type="AlphaFoldDB" id="A0A2T0U7W1"/>
<dbReference type="PIRSF" id="PIRSF018168">
    <property type="entry name" value="Mannan-1_4-beta-mannosidase"/>
    <property type="match status" value="1"/>
</dbReference>
<protein>
    <submittedName>
        <fullName evidence="9">Mannan endo-1,4-beta-mannosidase</fullName>
    </submittedName>
</protein>
<dbReference type="PANTHER" id="PTHR40079">
    <property type="entry name" value="MANNAN ENDO-1,4-BETA-MANNOSIDASE E-RELATED"/>
    <property type="match status" value="1"/>
</dbReference>
<evidence type="ECO:0000313" key="9">
    <source>
        <dbReference type="EMBL" id="PRY53962.1"/>
    </source>
</evidence>
<evidence type="ECO:0000256" key="5">
    <source>
        <dbReference type="PIRSR" id="PIRSR018168-2"/>
    </source>
</evidence>
<dbReference type="RefSeq" id="WP_106292536.1">
    <property type="nucleotide sequence ID" value="NZ_PVTH01000003.1"/>
</dbReference>
<feature type="active site" description="Nucleophile" evidence="4 7">
    <location>
        <position position="335"/>
    </location>
</feature>
<dbReference type="Pfam" id="PF02156">
    <property type="entry name" value="Glyco_hydro_26"/>
    <property type="match status" value="1"/>
</dbReference>
<organism evidence="9 10">
    <name type="scientific">Arcticibacter pallidicorallinus</name>
    <dbReference type="NCBI Taxonomy" id="1259464"/>
    <lineage>
        <taxon>Bacteria</taxon>
        <taxon>Pseudomonadati</taxon>
        <taxon>Bacteroidota</taxon>
        <taxon>Sphingobacteriia</taxon>
        <taxon>Sphingobacteriales</taxon>
        <taxon>Sphingobacteriaceae</taxon>
        <taxon>Arcticibacter</taxon>
    </lineage>
</organism>
<comment type="similarity">
    <text evidence="1 7">Belongs to the glycosyl hydrolase 26 family.</text>
</comment>
<gene>
    <name evidence="9" type="ORF">B0I27_103435</name>
</gene>
<dbReference type="PRINTS" id="PR00739">
    <property type="entry name" value="GLHYDRLASE26"/>
</dbReference>
<evidence type="ECO:0000256" key="1">
    <source>
        <dbReference type="ARBA" id="ARBA00007754"/>
    </source>
</evidence>
<dbReference type="PANTHER" id="PTHR40079:SF4">
    <property type="entry name" value="GH26 DOMAIN-CONTAINING PROTEIN-RELATED"/>
    <property type="match status" value="1"/>
</dbReference>
<dbReference type="GO" id="GO:0016985">
    <property type="term" value="F:mannan endo-1,4-beta-mannosidase activity"/>
    <property type="evidence" value="ECO:0007669"/>
    <property type="project" value="InterPro"/>
</dbReference>
<sequence length="410" mass="46053">MFRGRALYIAALLVAASVSGSCKKSNEDTEAVTPVSPLPEKDIPLLAEVRTRLTDKNATDETVALFYKLGEVAKTNILFGHQDATKRGVVGAGTQWANEQQFTGVSNEQSDVRTVTGAYPAVYGFDFLHIANFTDGNWFDYERDIARKLTIEAYNRGGVCTYAWHYVNPVSKKGFYWSESPVLAVTRILPGGSDNATFKASLKTIADYAKTLIGADAKLVPIIFRPFHEMDGDWFWWGRSHCTPAEYQALYRYTVSYLRDELKVRNFLYAWSPDRGFSSEADYLIYYPGDAYVDLIGMDNYEDMKSVSSVSIAAGKLKIVSEVAVKKNKVAALTETGLANITQSGWFTQTLLKSLTLEKIRLSYVLVWASTKDTYWTPYRGHPAEADFLKFKNNAYVLFSDKMPTMYSLK</sequence>
<proteinExistence type="inferred from homology"/>
<feature type="binding site" evidence="5">
    <location>
        <position position="301"/>
    </location>
    <ligand>
        <name>substrate</name>
    </ligand>
</feature>
<dbReference type="GO" id="GO:0006080">
    <property type="term" value="P:substituted mannan metabolic process"/>
    <property type="evidence" value="ECO:0007669"/>
    <property type="project" value="InterPro"/>
</dbReference>
<evidence type="ECO:0000256" key="3">
    <source>
        <dbReference type="ARBA" id="ARBA00023295"/>
    </source>
</evidence>
<comment type="caution">
    <text evidence="9">The sequence shown here is derived from an EMBL/GenBank/DDBJ whole genome shotgun (WGS) entry which is preliminary data.</text>
</comment>
<feature type="domain" description="GH26" evidence="8">
    <location>
        <begin position="60"/>
        <end position="401"/>
    </location>
</feature>
<keyword evidence="10" id="KW-1185">Reference proteome</keyword>
<dbReference type="Gene3D" id="3.20.20.80">
    <property type="entry name" value="Glycosidases"/>
    <property type="match status" value="1"/>
</dbReference>
<dbReference type="InterPro" id="IPR000805">
    <property type="entry name" value="Glyco_hydro_26"/>
</dbReference>
<dbReference type="PROSITE" id="PS51257">
    <property type="entry name" value="PROKAR_LIPOPROTEIN"/>
    <property type="match status" value="1"/>
</dbReference>
<dbReference type="OrthoDB" id="9803686at2"/>
<evidence type="ECO:0000259" key="8">
    <source>
        <dbReference type="PROSITE" id="PS51764"/>
    </source>
</evidence>
<dbReference type="EMBL" id="PVTH01000003">
    <property type="protein sequence ID" value="PRY53962.1"/>
    <property type="molecule type" value="Genomic_DNA"/>
</dbReference>
<evidence type="ECO:0000256" key="4">
    <source>
        <dbReference type="PIRSR" id="PIRSR018168-1"/>
    </source>
</evidence>
<evidence type="ECO:0000256" key="2">
    <source>
        <dbReference type="ARBA" id="ARBA00022801"/>
    </source>
</evidence>
<feature type="active site" description="Proton donor" evidence="4 7">
    <location>
        <position position="229"/>
    </location>
</feature>
<dbReference type="InterPro" id="IPR016714">
    <property type="entry name" value="MANB/E"/>
</dbReference>
<name>A0A2T0U7W1_9SPHI</name>
<dbReference type="SUPFAM" id="SSF51445">
    <property type="entry name" value="(Trans)glycosidases"/>
    <property type="match status" value="1"/>
</dbReference>
<feature type="site" description="Plays an important role in maintaining the position of the catalytic nucleophile" evidence="6">
    <location>
        <position position="228"/>
    </location>
</feature>